<name>A0A660HMI5_ZIZJU</name>
<proteinExistence type="predicted"/>
<evidence type="ECO:0000313" key="2">
    <source>
        <dbReference type="EMBL" id="AYJ01243.1"/>
    </source>
</evidence>
<feature type="coiled-coil region" evidence="1">
    <location>
        <begin position="7"/>
        <end position="53"/>
    </location>
</feature>
<keyword evidence="1" id="KW-0175">Coiled coil</keyword>
<gene>
    <name evidence="2" type="ORF">CWO85_01730</name>
</gene>
<reference evidence="2 3" key="1">
    <citation type="journal article" date="2018" name="BMC Genomics">
        <title>Comparative genome analysis of jujube witches'-broom Phytoplasma, an obligate pathogen that causes jujube witches'-broom disease.</title>
        <authorList>
            <person name="Wang J."/>
            <person name="Song L."/>
            <person name="Jiao Q."/>
            <person name="Yang S."/>
            <person name="Gao R."/>
            <person name="Lu X."/>
            <person name="Zhou G."/>
        </authorList>
    </citation>
    <scope>NUCLEOTIDE SEQUENCE [LARGE SCALE GENOMIC DNA]</scope>
    <source>
        <strain evidence="2">Jwb-nky</strain>
    </source>
</reference>
<dbReference type="RefSeq" id="WP_121463970.1">
    <property type="nucleotide sequence ID" value="NZ_CP025121.1"/>
</dbReference>
<evidence type="ECO:0000256" key="1">
    <source>
        <dbReference type="SAM" id="Coils"/>
    </source>
</evidence>
<dbReference type="EMBL" id="CP025121">
    <property type="protein sequence ID" value="AYJ01243.1"/>
    <property type="molecule type" value="Genomic_DNA"/>
</dbReference>
<evidence type="ECO:0000313" key="3">
    <source>
        <dbReference type="Proteomes" id="UP000272462"/>
    </source>
</evidence>
<dbReference type="Proteomes" id="UP000272462">
    <property type="component" value="Chromosome"/>
</dbReference>
<keyword evidence="3" id="KW-1185">Reference proteome</keyword>
<dbReference type="KEGG" id="pzi:CWO85_01730"/>
<dbReference type="AlphaFoldDB" id="A0A660HMI5"/>
<sequence length="148" mass="17495">MNVAKTNKALEINNKKYSNENFKLTSEIQLSFLNKLKEKIYKTTLNLENAENVVVGDDLKTYALCLCKVYDLFDTYRIFNDFKIKDDIAKIYKIITGYVNYGCIDCDFYFNKLLKFLTDKKEITMYPATVLKNGIEIRQFEVIKYHFE</sequence>
<protein>
    <submittedName>
        <fullName evidence="2">Uncharacterized protein</fullName>
    </submittedName>
</protein>
<accession>A0A660HMI5</accession>
<organism evidence="2 3">
    <name type="scientific">Ziziphus jujuba witches'-broom phytoplasma</name>
    <dbReference type="NCBI Taxonomy" id="135727"/>
    <lineage>
        <taxon>Bacteria</taxon>
        <taxon>Bacillati</taxon>
        <taxon>Mycoplasmatota</taxon>
        <taxon>Mollicutes</taxon>
        <taxon>Acholeplasmatales</taxon>
        <taxon>Acholeplasmataceae</taxon>
        <taxon>Candidatus Phytoplasma</taxon>
        <taxon>16SrV (Elm yellows group)</taxon>
    </lineage>
</organism>